<dbReference type="AlphaFoldDB" id="A0A415E674"/>
<keyword evidence="4 6" id="KW-0067">ATP-binding</keyword>
<organism evidence="6 7">
    <name type="scientific">Emergencia timonensis</name>
    <dbReference type="NCBI Taxonomy" id="1776384"/>
    <lineage>
        <taxon>Bacteria</taxon>
        <taxon>Bacillati</taxon>
        <taxon>Bacillota</taxon>
        <taxon>Clostridia</taxon>
        <taxon>Peptostreptococcales</taxon>
        <taxon>Anaerovoracaceae</taxon>
        <taxon>Emergencia</taxon>
    </lineage>
</organism>
<dbReference type="PROSITE" id="PS00211">
    <property type="entry name" value="ABC_TRANSPORTER_1"/>
    <property type="match status" value="1"/>
</dbReference>
<dbReference type="Proteomes" id="UP000284841">
    <property type="component" value="Unassembled WGS sequence"/>
</dbReference>
<reference evidence="6 7" key="1">
    <citation type="submission" date="2018-08" db="EMBL/GenBank/DDBJ databases">
        <title>A genome reference for cultivated species of the human gut microbiota.</title>
        <authorList>
            <person name="Zou Y."/>
            <person name="Xue W."/>
            <person name="Luo G."/>
        </authorList>
    </citation>
    <scope>NUCLEOTIDE SEQUENCE [LARGE SCALE GENOMIC DNA]</scope>
    <source>
        <strain evidence="6 7">AM07-24</strain>
    </source>
</reference>
<dbReference type="InterPro" id="IPR003439">
    <property type="entry name" value="ABC_transporter-like_ATP-bd"/>
</dbReference>
<comment type="similarity">
    <text evidence="1">Belongs to the ABC transporter superfamily.</text>
</comment>
<dbReference type="GO" id="GO:0005524">
    <property type="term" value="F:ATP binding"/>
    <property type="evidence" value="ECO:0007669"/>
    <property type="project" value="UniProtKB-KW"/>
</dbReference>
<dbReference type="Pfam" id="PF00005">
    <property type="entry name" value="ABC_tran"/>
    <property type="match status" value="1"/>
</dbReference>
<comment type="caution">
    <text evidence="6">The sequence shown here is derived from an EMBL/GenBank/DDBJ whole genome shotgun (WGS) entry which is preliminary data.</text>
</comment>
<dbReference type="EMBL" id="QRMS01000001">
    <property type="protein sequence ID" value="RHJ89273.1"/>
    <property type="molecule type" value="Genomic_DNA"/>
</dbReference>
<evidence type="ECO:0000256" key="4">
    <source>
        <dbReference type="ARBA" id="ARBA00022840"/>
    </source>
</evidence>
<accession>A0A415E674</accession>
<dbReference type="SUPFAM" id="SSF52540">
    <property type="entry name" value="P-loop containing nucleoside triphosphate hydrolases"/>
    <property type="match status" value="1"/>
</dbReference>
<dbReference type="PANTHER" id="PTHR43335">
    <property type="entry name" value="ABC TRANSPORTER, ATP-BINDING PROTEIN"/>
    <property type="match status" value="1"/>
</dbReference>
<dbReference type="Gene3D" id="3.40.50.300">
    <property type="entry name" value="P-loop containing nucleotide triphosphate hydrolases"/>
    <property type="match status" value="1"/>
</dbReference>
<proteinExistence type="inferred from homology"/>
<keyword evidence="2" id="KW-0813">Transport</keyword>
<dbReference type="InterPro" id="IPR003593">
    <property type="entry name" value="AAA+_ATPase"/>
</dbReference>
<dbReference type="GO" id="GO:0016887">
    <property type="term" value="F:ATP hydrolysis activity"/>
    <property type="evidence" value="ECO:0007669"/>
    <property type="project" value="InterPro"/>
</dbReference>
<name>A0A415E674_9FIRM</name>
<evidence type="ECO:0000256" key="1">
    <source>
        <dbReference type="ARBA" id="ARBA00005417"/>
    </source>
</evidence>
<protein>
    <submittedName>
        <fullName evidence="6">ABC transporter ATP-binding protein</fullName>
    </submittedName>
</protein>
<dbReference type="InterPro" id="IPR027417">
    <property type="entry name" value="P-loop_NTPase"/>
</dbReference>
<evidence type="ECO:0000259" key="5">
    <source>
        <dbReference type="PROSITE" id="PS50893"/>
    </source>
</evidence>
<dbReference type="RefSeq" id="WP_118333371.1">
    <property type="nucleotide sequence ID" value="NZ_AP025567.1"/>
</dbReference>
<evidence type="ECO:0000256" key="3">
    <source>
        <dbReference type="ARBA" id="ARBA00022741"/>
    </source>
</evidence>
<gene>
    <name evidence="6" type="ORF">DW099_01480</name>
</gene>
<dbReference type="PANTHER" id="PTHR43335:SF8">
    <property type="entry name" value="ABC TRANSPORTER, ATP-BINDING PROTEIN"/>
    <property type="match status" value="1"/>
</dbReference>
<sequence length="304" mass="33750">MDYVLQTNNLTKQYRDFKAVDNLQMQIKKGAIYGLVGRNGAGKTTLIRLLCGLQNPTNGTYTLYGRENTSPGIIEVRKRMGAVVESPSIYQELSAEDNIRMQYRVLGMPSFDGVNELLSLVGLESAGKKKAKNFSLGMRQRLGIAIALAGDPDFLILDEPANGLDPQGIIEIRELILKLNRQYQITVLISSHILDELSKLATHYGFVDSGRMIKEISAEDLEKACRKCMLLTVTDTKILARVLDRLQLQYTILSDEQANVFGEANITELTLALAKEGCKINAVHERDESLESYYVALIGGGRCE</sequence>
<dbReference type="PROSITE" id="PS50893">
    <property type="entry name" value="ABC_TRANSPORTER_2"/>
    <property type="match status" value="1"/>
</dbReference>
<evidence type="ECO:0000313" key="7">
    <source>
        <dbReference type="Proteomes" id="UP000284841"/>
    </source>
</evidence>
<feature type="domain" description="ABC transporter" evidence="5">
    <location>
        <begin position="5"/>
        <end position="234"/>
    </location>
</feature>
<keyword evidence="3" id="KW-0547">Nucleotide-binding</keyword>
<dbReference type="SMART" id="SM00382">
    <property type="entry name" value="AAA"/>
    <property type="match status" value="1"/>
</dbReference>
<dbReference type="STRING" id="1776384.GCA_900086585_02574"/>
<keyword evidence="7" id="KW-1185">Reference proteome</keyword>
<evidence type="ECO:0000256" key="2">
    <source>
        <dbReference type="ARBA" id="ARBA00022448"/>
    </source>
</evidence>
<dbReference type="OrthoDB" id="9809205at2"/>
<dbReference type="InterPro" id="IPR017871">
    <property type="entry name" value="ABC_transporter-like_CS"/>
</dbReference>
<evidence type="ECO:0000313" key="6">
    <source>
        <dbReference type="EMBL" id="RHJ89273.1"/>
    </source>
</evidence>